<dbReference type="Proteomes" id="UP000814128">
    <property type="component" value="Unassembled WGS sequence"/>
</dbReference>
<name>A0ACB8QDR8_9AGAM</name>
<keyword evidence="1" id="KW-0378">Hydrolase</keyword>
<organism evidence="1 2">
    <name type="scientific">Vararia minispora EC-137</name>
    <dbReference type="NCBI Taxonomy" id="1314806"/>
    <lineage>
        <taxon>Eukaryota</taxon>
        <taxon>Fungi</taxon>
        <taxon>Dikarya</taxon>
        <taxon>Basidiomycota</taxon>
        <taxon>Agaricomycotina</taxon>
        <taxon>Agaricomycetes</taxon>
        <taxon>Russulales</taxon>
        <taxon>Lachnocladiaceae</taxon>
        <taxon>Vararia</taxon>
    </lineage>
</organism>
<dbReference type="EMBL" id="MU273657">
    <property type="protein sequence ID" value="KAI0029777.1"/>
    <property type="molecule type" value="Genomic_DNA"/>
</dbReference>
<protein>
    <submittedName>
        <fullName evidence="1">Family S53 protease</fullName>
    </submittedName>
</protein>
<sequence length="568" mass="59217">MIALSVFVFALSIVSATPLAERSMLVHERRDNIPSGFVKVGPAPESRVLNLRLGLVQGDMAGLEKRLMSVSSPSSPEFRQWLSKEEVEAFVAPKPETVSAINAFLSENGITSKAMTPTGDMLSISVTVAQANSLFNTQFDTFQHTESGTESVRTLEYSIPTSLKNHLEFVHPTTTFPQTLQRQPIASIPLPKNVPTSNSTIGPNAAPNSCASVFTPACLQALYGIPTAPATQSSNTLGVSGFIDQFANEADLQLFLLNLRPDIPDTTTFSLQTLDGGQNPQNLSQAGVEANLDTQYTVGVATGVPVTFFSVGDNTQDGLFGFLDLANLLLSQSAPPNVLTTSYGANEPGISTTLYNNLCNAYMQLGARGTSVFYSSGDGGVAGSQTTSCRTFIPTFPSGCPFLTSVGATNGVNPEVAASFSSGGFSNVFAQPSYQASAVSAYLNTLGNTNSGRFNRAGRAFPDVSAVGNNVEIAFQQQAGLVAGTSCSSPIFASIVSLLNGELVAAGKAPLGFLNPFLYSTGKAALTDITSGSNPGCGTNGFPATTGWDPVTGLGSPNFAALRTAVGL</sequence>
<evidence type="ECO:0000313" key="1">
    <source>
        <dbReference type="EMBL" id="KAI0029777.1"/>
    </source>
</evidence>
<reference evidence="1" key="2">
    <citation type="journal article" date="2022" name="New Phytol.">
        <title>Evolutionary transition to the ectomycorrhizal habit in the genomes of a hyperdiverse lineage of mushroom-forming fungi.</title>
        <authorList>
            <person name="Looney B."/>
            <person name="Miyauchi S."/>
            <person name="Morin E."/>
            <person name="Drula E."/>
            <person name="Courty P.E."/>
            <person name="Kohler A."/>
            <person name="Kuo A."/>
            <person name="LaButti K."/>
            <person name="Pangilinan J."/>
            <person name="Lipzen A."/>
            <person name="Riley R."/>
            <person name="Andreopoulos W."/>
            <person name="He G."/>
            <person name="Johnson J."/>
            <person name="Nolan M."/>
            <person name="Tritt A."/>
            <person name="Barry K.W."/>
            <person name="Grigoriev I.V."/>
            <person name="Nagy L.G."/>
            <person name="Hibbett D."/>
            <person name="Henrissat B."/>
            <person name="Matheny P.B."/>
            <person name="Labbe J."/>
            <person name="Martin F.M."/>
        </authorList>
    </citation>
    <scope>NUCLEOTIDE SEQUENCE</scope>
    <source>
        <strain evidence="1">EC-137</strain>
    </source>
</reference>
<keyword evidence="2" id="KW-1185">Reference proteome</keyword>
<proteinExistence type="predicted"/>
<evidence type="ECO:0000313" key="2">
    <source>
        <dbReference type="Proteomes" id="UP000814128"/>
    </source>
</evidence>
<gene>
    <name evidence="1" type="ORF">K488DRAFT_88404</name>
</gene>
<keyword evidence="1" id="KW-0645">Protease</keyword>
<accession>A0ACB8QDR8</accession>
<comment type="caution">
    <text evidence="1">The sequence shown here is derived from an EMBL/GenBank/DDBJ whole genome shotgun (WGS) entry which is preliminary data.</text>
</comment>
<reference evidence="1" key="1">
    <citation type="submission" date="2021-02" db="EMBL/GenBank/DDBJ databases">
        <authorList>
            <consortium name="DOE Joint Genome Institute"/>
            <person name="Ahrendt S."/>
            <person name="Looney B.P."/>
            <person name="Miyauchi S."/>
            <person name="Morin E."/>
            <person name="Drula E."/>
            <person name="Courty P.E."/>
            <person name="Chicoki N."/>
            <person name="Fauchery L."/>
            <person name="Kohler A."/>
            <person name="Kuo A."/>
            <person name="Labutti K."/>
            <person name="Pangilinan J."/>
            <person name="Lipzen A."/>
            <person name="Riley R."/>
            <person name="Andreopoulos W."/>
            <person name="He G."/>
            <person name="Johnson J."/>
            <person name="Barry K.W."/>
            <person name="Grigoriev I.V."/>
            <person name="Nagy L."/>
            <person name="Hibbett D."/>
            <person name="Henrissat B."/>
            <person name="Matheny P.B."/>
            <person name="Labbe J."/>
            <person name="Martin F."/>
        </authorList>
    </citation>
    <scope>NUCLEOTIDE SEQUENCE</scope>
    <source>
        <strain evidence="1">EC-137</strain>
    </source>
</reference>